<reference evidence="1 2" key="1">
    <citation type="submission" date="2019-02" db="EMBL/GenBank/DDBJ databases">
        <authorList>
            <consortium name="Pathogen Informatics"/>
        </authorList>
    </citation>
    <scope>NUCLEOTIDE SEQUENCE [LARGE SCALE GENOMIC DNA]</scope>
    <source>
        <strain evidence="1 2">3012STDY7078520</strain>
    </source>
</reference>
<gene>
    <name evidence="1" type="ORF">NCTC12391_01142</name>
</gene>
<dbReference type="AlphaFoldDB" id="A0A449D3K0"/>
<dbReference type="InterPro" id="IPR044925">
    <property type="entry name" value="His-Me_finger_sf"/>
</dbReference>
<dbReference type="SUPFAM" id="SSF54060">
    <property type="entry name" value="His-Me finger endonucleases"/>
    <property type="match status" value="1"/>
</dbReference>
<proteinExistence type="predicted"/>
<evidence type="ECO:0000313" key="1">
    <source>
        <dbReference type="EMBL" id="VEW12002.1"/>
    </source>
</evidence>
<dbReference type="Proteomes" id="UP000386281">
    <property type="component" value="Unassembled WGS sequence"/>
</dbReference>
<evidence type="ECO:0008006" key="3">
    <source>
        <dbReference type="Google" id="ProtNLM"/>
    </source>
</evidence>
<dbReference type="EMBL" id="CAACXN010000014">
    <property type="protein sequence ID" value="VEW12002.1"/>
    <property type="molecule type" value="Genomic_DNA"/>
</dbReference>
<name>A0A449D3K0_9MICO</name>
<protein>
    <recommendedName>
        <fullName evidence="3">HNH nuclease domain-containing protein</fullName>
    </recommendedName>
</protein>
<organism evidence="1 2">
    <name type="scientific">Brevibacterium casei</name>
    <dbReference type="NCBI Taxonomy" id="33889"/>
    <lineage>
        <taxon>Bacteria</taxon>
        <taxon>Bacillati</taxon>
        <taxon>Actinomycetota</taxon>
        <taxon>Actinomycetes</taxon>
        <taxon>Micrococcales</taxon>
        <taxon>Brevibacteriaceae</taxon>
        <taxon>Brevibacterium</taxon>
    </lineage>
</organism>
<accession>A0A449D3K0</accession>
<evidence type="ECO:0000313" key="2">
    <source>
        <dbReference type="Proteomes" id="UP000386281"/>
    </source>
</evidence>
<sequence length="226" mass="26368">MMTFGNREQKDRLTCRTRGCFKPGQRWIGDRRVCWACFKRHERATRDDICSVSNCDGRVVFAKNISGERFCRTHERKYLELNPDATAKALDHIGKNIRVDQSTGCWLYGDEKPTNKRSQILCDGLRWNLHRFLYNWFFGGHKGGLELHHGCENPWCVHPGHLLPTTGKRNRMLESSSDPFPDLRELSRNIVRDFYFSTPELDEFITTHGLALDDDWRIYTEAALSN</sequence>